<organism evidence="3">
    <name type="scientific">Hyalella azteca</name>
    <name type="common">Amphipod</name>
    <dbReference type="NCBI Taxonomy" id="294128"/>
    <lineage>
        <taxon>Eukaryota</taxon>
        <taxon>Metazoa</taxon>
        <taxon>Ecdysozoa</taxon>
        <taxon>Arthropoda</taxon>
        <taxon>Crustacea</taxon>
        <taxon>Multicrustacea</taxon>
        <taxon>Malacostraca</taxon>
        <taxon>Eumalacostraca</taxon>
        <taxon>Peracarida</taxon>
        <taxon>Amphipoda</taxon>
        <taxon>Senticaudata</taxon>
        <taxon>Talitrida</taxon>
        <taxon>Talitroidea</taxon>
        <taxon>Hyalellidae</taxon>
        <taxon>Hyalella</taxon>
    </lineage>
</organism>
<feature type="domain" description="PID" evidence="2">
    <location>
        <begin position="16"/>
        <end position="76"/>
    </location>
</feature>
<evidence type="ECO:0000259" key="2">
    <source>
        <dbReference type="PROSITE" id="PS01179"/>
    </source>
</evidence>
<dbReference type="InterPro" id="IPR006020">
    <property type="entry name" value="PTB/PI_dom"/>
</dbReference>
<gene>
    <name evidence="3" type="ORF">HAZT_HAZT000404</name>
</gene>
<dbReference type="Gene3D" id="2.30.29.30">
    <property type="entry name" value="Pleckstrin-homology domain (PH domain)/Phosphotyrosine-binding domain (PTB)"/>
    <property type="match status" value="1"/>
</dbReference>
<reference evidence="3" key="2">
    <citation type="journal article" date="2018" name="Environ. Sci. Technol.">
        <title>The Toxicogenome of Hyalella azteca: A Model for Sediment Ecotoxicology and Evolutionary Toxicology.</title>
        <authorList>
            <person name="Poynton H.C."/>
            <person name="Hasenbein S."/>
            <person name="Benoit J.B."/>
            <person name="Sepulveda M.S."/>
            <person name="Poelchau M.F."/>
            <person name="Hughes D.S.T."/>
            <person name="Murali S.C."/>
            <person name="Chen S."/>
            <person name="Glastad K.M."/>
            <person name="Goodisman M.A.D."/>
            <person name="Werren J.H."/>
            <person name="Vineis J.H."/>
            <person name="Bowen J.L."/>
            <person name="Friedrich M."/>
            <person name="Jones J."/>
            <person name="Robertson H.M."/>
            <person name="Feyereisen R."/>
            <person name="Mechler-Hickson A."/>
            <person name="Mathers N."/>
            <person name="Lee C.E."/>
            <person name="Colbourne J.K."/>
            <person name="Biales A."/>
            <person name="Johnston J.S."/>
            <person name="Wellborn G.A."/>
            <person name="Rosendale A.J."/>
            <person name="Cridge A.G."/>
            <person name="Munoz-Torres M.C."/>
            <person name="Bain P.A."/>
            <person name="Manny A.R."/>
            <person name="Major K.M."/>
            <person name="Lambert F.N."/>
            <person name="Vulpe C.D."/>
            <person name="Tuck P."/>
            <person name="Blalock B.J."/>
            <person name="Lin Y.Y."/>
            <person name="Smith M.E."/>
            <person name="Ochoa-Acuna H."/>
            <person name="Chen M.M."/>
            <person name="Childers C.P."/>
            <person name="Qu J."/>
            <person name="Dugan S."/>
            <person name="Lee S.L."/>
            <person name="Chao H."/>
            <person name="Dinh H."/>
            <person name="Han Y."/>
            <person name="Doddapaneni H."/>
            <person name="Worley K.C."/>
            <person name="Muzny D.M."/>
            <person name="Gibbs R.A."/>
            <person name="Richards S."/>
        </authorList>
    </citation>
    <scope>NUCLEOTIDE SEQUENCE</scope>
    <source>
        <strain evidence="3">HAZT.00-mixed</strain>
        <tissue evidence="3">Whole organism</tissue>
    </source>
</reference>
<evidence type="ECO:0000256" key="1">
    <source>
        <dbReference type="SAM" id="MobiDB-lite"/>
    </source>
</evidence>
<dbReference type="SUPFAM" id="SSF50729">
    <property type="entry name" value="PH domain-like"/>
    <property type="match status" value="1"/>
</dbReference>
<dbReference type="AlphaFoldDB" id="A0A6A0HF59"/>
<accession>A0A6A0HF59</accession>
<dbReference type="Proteomes" id="UP000711488">
    <property type="component" value="Unassembled WGS sequence"/>
</dbReference>
<dbReference type="Pfam" id="PF00640">
    <property type="entry name" value="PID"/>
    <property type="match status" value="1"/>
</dbReference>
<sequence>MVQCVAPQASGGAGRRVLVVVSLAGVKICDAHGKRVLMAHALRRISYATCDPQRQCFSFLARAPRDDPATQSCHSFLTATPQQVSPATHSSPPSHNRSVLPLIPHRHATTGQ</sequence>
<dbReference type="InterPro" id="IPR011993">
    <property type="entry name" value="PH-like_dom_sf"/>
</dbReference>
<feature type="compositionally biased region" description="Polar residues" evidence="1">
    <location>
        <begin position="80"/>
        <end position="97"/>
    </location>
</feature>
<comment type="caution">
    <text evidence="3">The sequence shown here is derived from an EMBL/GenBank/DDBJ whole genome shotgun (WGS) entry which is preliminary data.</text>
</comment>
<dbReference type="PANTHER" id="PTHR15832:SF2">
    <property type="entry name" value="SH2 DOMAIN-CONTAINING PROTEIN"/>
    <property type="match status" value="1"/>
</dbReference>
<reference evidence="3" key="1">
    <citation type="submission" date="2014-08" db="EMBL/GenBank/DDBJ databases">
        <authorList>
            <person name="Murali S."/>
            <person name="Richards S."/>
            <person name="Bandaranaike D."/>
            <person name="Bellair M."/>
            <person name="Blankenburg K."/>
            <person name="Chao H."/>
            <person name="Dinh H."/>
            <person name="Doddapaneni H."/>
            <person name="Dugan-Rocha S."/>
            <person name="Elkadiri S."/>
            <person name="Gnanaolivu R."/>
            <person name="Hughes D."/>
            <person name="Lee S."/>
            <person name="Li M."/>
            <person name="Ming W."/>
            <person name="Munidasa M."/>
            <person name="Muniz J."/>
            <person name="Nguyen L."/>
            <person name="Osuji N."/>
            <person name="Pu L.-L."/>
            <person name="Puazo M."/>
            <person name="Skinner E."/>
            <person name="Qu C."/>
            <person name="Quiroz J."/>
            <person name="Raj R."/>
            <person name="Weissenberger G."/>
            <person name="Xin Y."/>
            <person name="Zou X."/>
            <person name="Han Y."/>
            <person name="Worley K."/>
            <person name="Muzny D."/>
            <person name="Gibbs R."/>
        </authorList>
    </citation>
    <scope>NUCLEOTIDE SEQUENCE</scope>
    <source>
        <strain evidence="3">HAZT.00-mixed</strain>
        <tissue evidence="3">Whole organism</tissue>
    </source>
</reference>
<dbReference type="PROSITE" id="PS01179">
    <property type="entry name" value="PID"/>
    <property type="match status" value="1"/>
</dbReference>
<proteinExistence type="predicted"/>
<reference evidence="3" key="3">
    <citation type="submission" date="2019-06" db="EMBL/GenBank/DDBJ databases">
        <authorList>
            <person name="Poynton C."/>
            <person name="Hasenbein S."/>
            <person name="Benoit J.B."/>
            <person name="Sepulveda M.S."/>
            <person name="Poelchau M.F."/>
            <person name="Murali S.C."/>
            <person name="Chen S."/>
            <person name="Glastad K.M."/>
            <person name="Werren J.H."/>
            <person name="Vineis J.H."/>
            <person name="Bowen J.L."/>
            <person name="Friedrich M."/>
            <person name="Jones J."/>
            <person name="Robertson H.M."/>
            <person name="Feyereisen R."/>
            <person name="Mechler-Hickson A."/>
            <person name="Mathers N."/>
            <person name="Lee C.E."/>
            <person name="Colbourne J.K."/>
            <person name="Biales A."/>
            <person name="Johnston J.S."/>
            <person name="Wellborn G.A."/>
            <person name="Rosendale A.J."/>
            <person name="Cridge A.G."/>
            <person name="Munoz-Torres M.C."/>
            <person name="Bain P.A."/>
            <person name="Manny A.R."/>
            <person name="Major K.M."/>
            <person name="Lambert F.N."/>
            <person name="Vulpe C.D."/>
            <person name="Tuck P."/>
            <person name="Blalock B.J."/>
            <person name="Lin Y.-Y."/>
            <person name="Smith M.E."/>
            <person name="Ochoa-Acuna H."/>
            <person name="Chen M.-J.M."/>
            <person name="Childers C.P."/>
            <person name="Qu J."/>
            <person name="Dugan S."/>
            <person name="Lee S.L."/>
            <person name="Chao H."/>
            <person name="Dinh H."/>
            <person name="Han Y."/>
            <person name="Doddapaneni H."/>
            <person name="Worley K.C."/>
            <person name="Muzny D.M."/>
            <person name="Gibbs R.A."/>
            <person name="Richards S."/>
        </authorList>
    </citation>
    <scope>NUCLEOTIDE SEQUENCE</scope>
    <source>
        <strain evidence="3">HAZT.00-mixed</strain>
        <tissue evidence="3">Whole organism</tissue>
    </source>
</reference>
<dbReference type="PANTHER" id="PTHR15832">
    <property type="entry name" value="SHC (SRC HOMOLOGY DOMAIN C-TERMINAL) ADAPTOR HOMOLOG"/>
    <property type="match status" value="1"/>
</dbReference>
<feature type="region of interest" description="Disordered" evidence="1">
    <location>
        <begin position="80"/>
        <end position="112"/>
    </location>
</feature>
<name>A0A6A0HF59_HYAAZ</name>
<protein>
    <recommendedName>
        <fullName evidence="2">PID domain-containing protein</fullName>
    </recommendedName>
</protein>
<dbReference type="EMBL" id="JQDR03001382">
    <property type="protein sequence ID" value="KAA0203535.1"/>
    <property type="molecule type" value="Genomic_DNA"/>
</dbReference>
<evidence type="ECO:0000313" key="3">
    <source>
        <dbReference type="EMBL" id="KAA0203535.1"/>
    </source>
</evidence>